<dbReference type="EMBL" id="LXQA011264125">
    <property type="protein sequence ID" value="MCI91150.1"/>
    <property type="molecule type" value="Genomic_DNA"/>
</dbReference>
<sequence length="53" mass="6181">HKYVKNSAGEQKQNDGENQHENKNNTITDKSTKDNKRFITEKVEEKPSGYENE</sequence>
<feature type="compositionally biased region" description="Basic and acidic residues" evidence="1">
    <location>
        <begin position="30"/>
        <end position="53"/>
    </location>
</feature>
<protein>
    <submittedName>
        <fullName evidence="2">Uncharacterized protein</fullName>
    </submittedName>
</protein>
<reference evidence="2 3" key="1">
    <citation type="journal article" date="2018" name="Front. Plant Sci.">
        <title>Red Clover (Trifolium pratense) and Zigzag Clover (T. medium) - A Picture of Genomic Similarities and Differences.</title>
        <authorList>
            <person name="Dluhosova J."/>
            <person name="Istvanek J."/>
            <person name="Nedelnik J."/>
            <person name="Repkova J."/>
        </authorList>
    </citation>
    <scope>NUCLEOTIDE SEQUENCE [LARGE SCALE GENOMIC DNA]</scope>
    <source>
        <strain evidence="3">cv. 10/8</strain>
        <tissue evidence="2">Leaf</tissue>
    </source>
</reference>
<organism evidence="2 3">
    <name type="scientific">Trifolium medium</name>
    <dbReference type="NCBI Taxonomy" id="97028"/>
    <lineage>
        <taxon>Eukaryota</taxon>
        <taxon>Viridiplantae</taxon>
        <taxon>Streptophyta</taxon>
        <taxon>Embryophyta</taxon>
        <taxon>Tracheophyta</taxon>
        <taxon>Spermatophyta</taxon>
        <taxon>Magnoliopsida</taxon>
        <taxon>eudicotyledons</taxon>
        <taxon>Gunneridae</taxon>
        <taxon>Pentapetalae</taxon>
        <taxon>rosids</taxon>
        <taxon>fabids</taxon>
        <taxon>Fabales</taxon>
        <taxon>Fabaceae</taxon>
        <taxon>Papilionoideae</taxon>
        <taxon>50 kb inversion clade</taxon>
        <taxon>NPAAA clade</taxon>
        <taxon>Hologalegina</taxon>
        <taxon>IRL clade</taxon>
        <taxon>Trifolieae</taxon>
        <taxon>Trifolium</taxon>
    </lineage>
</organism>
<evidence type="ECO:0000313" key="2">
    <source>
        <dbReference type="EMBL" id="MCI91150.1"/>
    </source>
</evidence>
<feature type="region of interest" description="Disordered" evidence="1">
    <location>
        <begin position="1"/>
        <end position="53"/>
    </location>
</feature>
<dbReference type="AlphaFoldDB" id="A0A392VXH3"/>
<feature type="non-terminal residue" evidence="2">
    <location>
        <position position="53"/>
    </location>
</feature>
<dbReference type="Proteomes" id="UP000265520">
    <property type="component" value="Unassembled WGS sequence"/>
</dbReference>
<name>A0A392VXH3_9FABA</name>
<feature type="compositionally biased region" description="Basic and acidic residues" evidence="1">
    <location>
        <begin position="12"/>
        <end position="23"/>
    </location>
</feature>
<feature type="non-terminal residue" evidence="2">
    <location>
        <position position="1"/>
    </location>
</feature>
<proteinExistence type="predicted"/>
<evidence type="ECO:0000313" key="3">
    <source>
        <dbReference type="Proteomes" id="UP000265520"/>
    </source>
</evidence>
<accession>A0A392VXH3</accession>
<evidence type="ECO:0000256" key="1">
    <source>
        <dbReference type="SAM" id="MobiDB-lite"/>
    </source>
</evidence>
<keyword evidence="3" id="KW-1185">Reference proteome</keyword>
<comment type="caution">
    <text evidence="2">The sequence shown here is derived from an EMBL/GenBank/DDBJ whole genome shotgun (WGS) entry which is preliminary data.</text>
</comment>